<keyword evidence="3" id="KW-1185">Reference proteome</keyword>
<feature type="transmembrane region" description="Helical" evidence="1">
    <location>
        <begin position="118"/>
        <end position="135"/>
    </location>
</feature>
<proteinExistence type="predicted"/>
<evidence type="ECO:0000256" key="1">
    <source>
        <dbReference type="SAM" id="Phobius"/>
    </source>
</evidence>
<dbReference type="Proteomes" id="UP000008744">
    <property type="component" value="Unassembled WGS sequence"/>
</dbReference>
<protein>
    <submittedName>
        <fullName evidence="2">GL18637</fullName>
    </submittedName>
</protein>
<organism evidence="3">
    <name type="scientific">Drosophila persimilis</name>
    <name type="common">Fruit fly</name>
    <dbReference type="NCBI Taxonomy" id="7234"/>
    <lineage>
        <taxon>Eukaryota</taxon>
        <taxon>Metazoa</taxon>
        <taxon>Ecdysozoa</taxon>
        <taxon>Arthropoda</taxon>
        <taxon>Hexapoda</taxon>
        <taxon>Insecta</taxon>
        <taxon>Pterygota</taxon>
        <taxon>Neoptera</taxon>
        <taxon>Endopterygota</taxon>
        <taxon>Diptera</taxon>
        <taxon>Brachycera</taxon>
        <taxon>Muscomorpha</taxon>
        <taxon>Ephydroidea</taxon>
        <taxon>Drosophilidae</taxon>
        <taxon>Drosophila</taxon>
        <taxon>Sophophora</taxon>
    </lineage>
</organism>
<feature type="transmembrane region" description="Helical" evidence="1">
    <location>
        <begin position="71"/>
        <end position="98"/>
    </location>
</feature>
<dbReference type="HOGENOM" id="CLU_1476655_0_0_1"/>
<evidence type="ECO:0000313" key="3">
    <source>
        <dbReference type="Proteomes" id="UP000008744"/>
    </source>
</evidence>
<keyword evidence="1" id="KW-1133">Transmembrane helix</keyword>
<reference evidence="2 3" key="1">
    <citation type="journal article" date="2007" name="Nature">
        <title>Evolution of genes and genomes on the Drosophila phylogeny.</title>
        <authorList>
            <consortium name="Drosophila 12 Genomes Consortium"/>
            <person name="Clark A.G."/>
            <person name="Eisen M.B."/>
            <person name="Smith D.R."/>
            <person name="Bergman C.M."/>
            <person name="Oliver B."/>
            <person name="Markow T.A."/>
            <person name="Kaufman T.C."/>
            <person name="Kellis M."/>
            <person name="Gelbart W."/>
            <person name="Iyer V.N."/>
            <person name="Pollard D.A."/>
            <person name="Sackton T.B."/>
            <person name="Larracuente A.M."/>
            <person name="Singh N.D."/>
            <person name="Abad J.P."/>
            <person name="Abt D.N."/>
            <person name="Adryan B."/>
            <person name="Aguade M."/>
            <person name="Akashi H."/>
            <person name="Anderson W.W."/>
            <person name="Aquadro C.F."/>
            <person name="Ardell D.H."/>
            <person name="Arguello R."/>
            <person name="Artieri C.G."/>
            <person name="Barbash D.A."/>
            <person name="Barker D."/>
            <person name="Barsanti P."/>
            <person name="Batterham P."/>
            <person name="Batzoglou S."/>
            <person name="Begun D."/>
            <person name="Bhutkar A."/>
            <person name="Blanco E."/>
            <person name="Bosak S.A."/>
            <person name="Bradley R.K."/>
            <person name="Brand A.D."/>
            <person name="Brent M.R."/>
            <person name="Brooks A.N."/>
            <person name="Brown R.H."/>
            <person name="Butlin R.K."/>
            <person name="Caggese C."/>
            <person name="Calvi B.R."/>
            <person name="Bernardo de Carvalho A."/>
            <person name="Caspi A."/>
            <person name="Castrezana S."/>
            <person name="Celniker S.E."/>
            <person name="Chang J.L."/>
            <person name="Chapple C."/>
            <person name="Chatterji S."/>
            <person name="Chinwalla A."/>
            <person name="Civetta A."/>
            <person name="Clifton S.W."/>
            <person name="Comeron J.M."/>
            <person name="Costello J.C."/>
            <person name="Coyne J.A."/>
            <person name="Daub J."/>
            <person name="David R.G."/>
            <person name="Delcher A.L."/>
            <person name="Delehaunty K."/>
            <person name="Do C.B."/>
            <person name="Ebling H."/>
            <person name="Edwards K."/>
            <person name="Eickbush T."/>
            <person name="Evans J.D."/>
            <person name="Filipski A."/>
            <person name="Findeiss S."/>
            <person name="Freyhult E."/>
            <person name="Fulton L."/>
            <person name="Fulton R."/>
            <person name="Garcia A.C."/>
            <person name="Gardiner A."/>
            <person name="Garfield D.A."/>
            <person name="Garvin B.E."/>
            <person name="Gibson G."/>
            <person name="Gilbert D."/>
            <person name="Gnerre S."/>
            <person name="Godfrey J."/>
            <person name="Good R."/>
            <person name="Gotea V."/>
            <person name="Gravely B."/>
            <person name="Greenberg A.J."/>
            <person name="Griffiths-Jones S."/>
            <person name="Gross S."/>
            <person name="Guigo R."/>
            <person name="Gustafson E.A."/>
            <person name="Haerty W."/>
            <person name="Hahn M.W."/>
            <person name="Halligan D.L."/>
            <person name="Halpern A.L."/>
            <person name="Halter G.M."/>
            <person name="Han M.V."/>
            <person name="Heger A."/>
            <person name="Hillier L."/>
            <person name="Hinrichs A.S."/>
            <person name="Holmes I."/>
            <person name="Hoskins R.A."/>
            <person name="Hubisz M.J."/>
            <person name="Hultmark D."/>
            <person name="Huntley M.A."/>
            <person name="Jaffe D.B."/>
            <person name="Jagadeeshan S."/>
            <person name="Jeck W.R."/>
            <person name="Johnson J."/>
            <person name="Jones C.D."/>
            <person name="Jordan W.C."/>
            <person name="Karpen G.H."/>
            <person name="Kataoka E."/>
            <person name="Keightley P.D."/>
            <person name="Kheradpour P."/>
            <person name="Kirkness E.F."/>
            <person name="Koerich L.B."/>
            <person name="Kristiansen K."/>
            <person name="Kudrna D."/>
            <person name="Kulathinal R.J."/>
            <person name="Kumar S."/>
            <person name="Kwok R."/>
            <person name="Lander E."/>
            <person name="Langley C.H."/>
            <person name="Lapoint R."/>
            <person name="Lazzaro B.P."/>
            <person name="Lee S.J."/>
            <person name="Levesque L."/>
            <person name="Li R."/>
            <person name="Lin C.F."/>
            <person name="Lin M.F."/>
            <person name="Lindblad-Toh K."/>
            <person name="Llopart A."/>
            <person name="Long M."/>
            <person name="Low L."/>
            <person name="Lozovsky E."/>
            <person name="Lu J."/>
            <person name="Luo M."/>
            <person name="Machado C.A."/>
            <person name="Makalowski W."/>
            <person name="Marzo M."/>
            <person name="Matsuda M."/>
            <person name="Matzkin L."/>
            <person name="McAllister B."/>
            <person name="McBride C.S."/>
            <person name="McKernan B."/>
            <person name="McKernan K."/>
            <person name="Mendez-Lago M."/>
            <person name="Minx P."/>
            <person name="Mollenhauer M.U."/>
            <person name="Montooth K."/>
            <person name="Mount S.M."/>
            <person name="Mu X."/>
            <person name="Myers E."/>
            <person name="Negre B."/>
            <person name="Newfeld S."/>
            <person name="Nielsen R."/>
            <person name="Noor M.A."/>
            <person name="O'Grady P."/>
            <person name="Pachter L."/>
            <person name="Papaceit M."/>
            <person name="Parisi M.J."/>
            <person name="Parisi M."/>
            <person name="Parts L."/>
            <person name="Pedersen J.S."/>
            <person name="Pesole G."/>
            <person name="Phillippy A.M."/>
            <person name="Ponting C.P."/>
            <person name="Pop M."/>
            <person name="Porcelli D."/>
            <person name="Powell J.R."/>
            <person name="Prohaska S."/>
            <person name="Pruitt K."/>
            <person name="Puig M."/>
            <person name="Quesneville H."/>
            <person name="Ram K.R."/>
            <person name="Rand D."/>
            <person name="Rasmussen M.D."/>
            <person name="Reed L.K."/>
            <person name="Reenan R."/>
            <person name="Reily A."/>
            <person name="Remington K.A."/>
            <person name="Rieger T.T."/>
            <person name="Ritchie M.G."/>
            <person name="Robin C."/>
            <person name="Rogers Y.H."/>
            <person name="Rohde C."/>
            <person name="Rozas J."/>
            <person name="Rubenfield M.J."/>
            <person name="Ruiz A."/>
            <person name="Russo S."/>
            <person name="Salzberg S.L."/>
            <person name="Sanchez-Gracia A."/>
            <person name="Saranga D.J."/>
            <person name="Sato H."/>
            <person name="Schaeffer S.W."/>
            <person name="Schatz M.C."/>
            <person name="Schlenke T."/>
            <person name="Schwartz R."/>
            <person name="Segarra C."/>
            <person name="Singh R.S."/>
            <person name="Sirot L."/>
            <person name="Sirota M."/>
            <person name="Sisneros N.B."/>
            <person name="Smith C.D."/>
            <person name="Smith T.F."/>
            <person name="Spieth J."/>
            <person name="Stage D.E."/>
            <person name="Stark A."/>
            <person name="Stephan W."/>
            <person name="Strausberg R.L."/>
            <person name="Strempel S."/>
            <person name="Sturgill D."/>
            <person name="Sutton G."/>
            <person name="Sutton G.G."/>
            <person name="Tao W."/>
            <person name="Teichmann S."/>
            <person name="Tobari Y.N."/>
            <person name="Tomimura Y."/>
            <person name="Tsolas J.M."/>
            <person name="Valente V.L."/>
            <person name="Venter E."/>
            <person name="Venter J.C."/>
            <person name="Vicario S."/>
            <person name="Vieira F.G."/>
            <person name="Vilella A.J."/>
            <person name="Villasante A."/>
            <person name="Walenz B."/>
            <person name="Wang J."/>
            <person name="Wasserman M."/>
            <person name="Watts T."/>
            <person name="Wilson D."/>
            <person name="Wilson R.K."/>
            <person name="Wing R.A."/>
            <person name="Wolfner M.F."/>
            <person name="Wong A."/>
            <person name="Wong G.K."/>
            <person name="Wu C.I."/>
            <person name="Wu G."/>
            <person name="Yamamoto D."/>
            <person name="Yang H.P."/>
            <person name="Yang S.P."/>
            <person name="Yorke J.A."/>
            <person name="Yoshida K."/>
            <person name="Zdobnov E."/>
            <person name="Zhang P."/>
            <person name="Zhang Y."/>
            <person name="Zimin A.V."/>
            <person name="Baldwin J."/>
            <person name="Abdouelleil A."/>
            <person name="Abdulkadir J."/>
            <person name="Abebe A."/>
            <person name="Abera B."/>
            <person name="Abreu J."/>
            <person name="Acer S.C."/>
            <person name="Aftuck L."/>
            <person name="Alexander A."/>
            <person name="An P."/>
            <person name="Anderson E."/>
            <person name="Anderson S."/>
            <person name="Arachi H."/>
            <person name="Azer M."/>
            <person name="Bachantsang P."/>
            <person name="Barry A."/>
            <person name="Bayul T."/>
            <person name="Berlin A."/>
            <person name="Bessette D."/>
            <person name="Bloom T."/>
            <person name="Blye J."/>
            <person name="Boguslavskiy L."/>
            <person name="Bonnet C."/>
            <person name="Boukhgalter B."/>
            <person name="Bourzgui I."/>
            <person name="Brown A."/>
            <person name="Cahill P."/>
            <person name="Channer S."/>
            <person name="Cheshatsang Y."/>
            <person name="Chuda L."/>
            <person name="Citroen M."/>
            <person name="Collymore A."/>
            <person name="Cooke P."/>
            <person name="Costello M."/>
            <person name="D'Aco K."/>
            <person name="Daza R."/>
            <person name="De Haan G."/>
            <person name="DeGray S."/>
            <person name="DeMaso C."/>
            <person name="Dhargay N."/>
            <person name="Dooley K."/>
            <person name="Dooley E."/>
            <person name="Doricent M."/>
            <person name="Dorje P."/>
            <person name="Dorjee K."/>
            <person name="Dupes A."/>
            <person name="Elong R."/>
            <person name="Falk J."/>
            <person name="Farina A."/>
            <person name="Faro S."/>
            <person name="Ferguson D."/>
            <person name="Fisher S."/>
            <person name="Foley C.D."/>
            <person name="Franke A."/>
            <person name="Friedrich D."/>
            <person name="Gadbois L."/>
            <person name="Gearin G."/>
            <person name="Gearin C.R."/>
            <person name="Giannoukos G."/>
            <person name="Goode T."/>
            <person name="Graham J."/>
            <person name="Grandbois E."/>
            <person name="Grewal S."/>
            <person name="Gyaltsen K."/>
            <person name="Hafez N."/>
            <person name="Hagos B."/>
            <person name="Hall J."/>
            <person name="Henson C."/>
            <person name="Hollinger A."/>
            <person name="Honan T."/>
            <person name="Huard M.D."/>
            <person name="Hughes L."/>
            <person name="Hurhula B."/>
            <person name="Husby M.E."/>
            <person name="Kamat A."/>
            <person name="Kanga B."/>
            <person name="Kashin S."/>
            <person name="Khazanovich D."/>
            <person name="Kisner P."/>
            <person name="Lance K."/>
            <person name="Lara M."/>
            <person name="Lee W."/>
            <person name="Lennon N."/>
            <person name="Letendre F."/>
            <person name="LeVine R."/>
            <person name="Lipovsky A."/>
            <person name="Liu X."/>
            <person name="Liu J."/>
            <person name="Liu S."/>
            <person name="Lokyitsang T."/>
            <person name="Lokyitsang Y."/>
            <person name="Lubonja R."/>
            <person name="Lui A."/>
            <person name="MacDonald P."/>
            <person name="Magnisalis V."/>
            <person name="Maru K."/>
            <person name="Matthews C."/>
            <person name="McCusker W."/>
            <person name="McDonough S."/>
            <person name="Mehta T."/>
            <person name="Meldrim J."/>
            <person name="Meneus L."/>
            <person name="Mihai O."/>
            <person name="Mihalev A."/>
            <person name="Mihova T."/>
            <person name="Mittelman R."/>
            <person name="Mlenga V."/>
            <person name="Montmayeur A."/>
            <person name="Mulrain L."/>
            <person name="Navidi A."/>
            <person name="Naylor J."/>
            <person name="Negash T."/>
            <person name="Nguyen T."/>
            <person name="Nguyen N."/>
            <person name="Nicol R."/>
            <person name="Norbu C."/>
            <person name="Norbu N."/>
            <person name="Novod N."/>
            <person name="O'Neill B."/>
            <person name="Osman S."/>
            <person name="Markiewicz E."/>
            <person name="Oyono O.L."/>
            <person name="Patti C."/>
            <person name="Phunkhang P."/>
            <person name="Pierre F."/>
            <person name="Priest M."/>
            <person name="Raghuraman S."/>
            <person name="Rege F."/>
            <person name="Reyes R."/>
            <person name="Rise C."/>
            <person name="Rogov P."/>
            <person name="Ross K."/>
            <person name="Ryan E."/>
            <person name="Settipalli S."/>
            <person name="Shea T."/>
            <person name="Sherpa N."/>
            <person name="Shi L."/>
            <person name="Shih D."/>
            <person name="Sparrow T."/>
            <person name="Spaulding J."/>
            <person name="Stalker J."/>
            <person name="Stange-Thomann N."/>
            <person name="Stavropoulos S."/>
            <person name="Stone C."/>
            <person name="Strader C."/>
            <person name="Tesfaye S."/>
            <person name="Thomson T."/>
            <person name="Thoulutsang Y."/>
            <person name="Thoulutsang D."/>
            <person name="Topham K."/>
            <person name="Topping I."/>
            <person name="Tsamla T."/>
            <person name="Vassiliev H."/>
            <person name="Vo A."/>
            <person name="Wangchuk T."/>
            <person name="Wangdi T."/>
            <person name="Weiand M."/>
            <person name="Wilkinson J."/>
            <person name="Wilson A."/>
            <person name="Yadav S."/>
            <person name="Young G."/>
            <person name="Yu Q."/>
            <person name="Zembek L."/>
            <person name="Zhong D."/>
            <person name="Zimmer A."/>
            <person name="Zwirko Z."/>
            <person name="Jaffe D.B."/>
            <person name="Alvarez P."/>
            <person name="Brockman W."/>
            <person name="Butler J."/>
            <person name="Chin C."/>
            <person name="Gnerre S."/>
            <person name="Grabherr M."/>
            <person name="Kleber M."/>
            <person name="Mauceli E."/>
            <person name="MacCallum I."/>
        </authorList>
    </citation>
    <scope>NUCLEOTIDE SEQUENCE [LARGE SCALE GENOMIC DNA]</scope>
    <source>
        <strain evidence="3">MSH-3 / Tucson 14011-0111.49</strain>
    </source>
</reference>
<name>B4G9J8_DROPE</name>
<dbReference type="PhylomeDB" id="B4G9J8"/>
<sequence length="183" mass="21655">MAHWLMVGLAALLFLFYQWHQWRTIEITSKRPMLPSIVVFVAVLGQCVDKVKMPQSIPSMQGRLYKFLFELVVSIFVIYFGMVVVWHFLELLTILLLQLTLRKFRCVSESNYQLYEEFWIGGITLPLSLIILVTLSKHKIYKRLHLNCNTDTAMKVLKRRREPKAPGIRLRFSERIRNRSKNQ</sequence>
<dbReference type="AlphaFoldDB" id="B4G9J8"/>
<accession>B4G9J8</accession>
<dbReference type="Pfam" id="PF16089">
    <property type="entry name" value="DUF4818"/>
    <property type="match status" value="1"/>
</dbReference>
<evidence type="ECO:0000313" key="2">
    <source>
        <dbReference type="EMBL" id="EDW29028.1"/>
    </source>
</evidence>
<dbReference type="EMBL" id="CH479180">
    <property type="protein sequence ID" value="EDW29028.1"/>
    <property type="molecule type" value="Genomic_DNA"/>
</dbReference>
<gene>
    <name evidence="2" type="primary">Dper\GL18637</name>
    <name evidence="2" type="ORF">Dper_GL18637</name>
</gene>
<dbReference type="OrthoDB" id="7862317at2759"/>
<dbReference type="OMA" id="YEEFWIG"/>
<keyword evidence="1" id="KW-0472">Membrane</keyword>
<keyword evidence="1" id="KW-0812">Transmembrane</keyword>
<dbReference type="InterPro" id="IPR032145">
    <property type="entry name" value="DUF4818"/>
</dbReference>